<proteinExistence type="predicted"/>
<name>A0A9Q8T1T3_9PEZI</name>
<dbReference type="Proteomes" id="UP000830671">
    <property type="component" value="Chromosome 6"/>
</dbReference>
<feature type="chain" id="PRO_5040437794" evidence="2">
    <location>
        <begin position="19"/>
        <end position="244"/>
    </location>
</feature>
<dbReference type="KEGG" id="clup:CLUP02_12168"/>
<sequence>MIMLAHLILQSLVFYAIASHAVLMHEFKTSNSWTKLAPNSSSTSSSSIGHPPTLNYLTKSPLNLLPPTVTPFLSPENSGNLRPQTQLPDSRSPTSTPVQPRGGETPFKVFLFECNNPSYKEYKRHRDVHHDGVDKDVEQFCDSDIARDTITLVDDVQYHPLHTWRWRYKDRYGVYLDFKVNWKVGCRTSQGFQDIQRSLGPDGPSCDDIMLANWKHCSNGGIGGVTQVGCLVFTLNAERRDRCY</sequence>
<dbReference type="AlphaFoldDB" id="A0A9Q8T1T3"/>
<evidence type="ECO:0000313" key="3">
    <source>
        <dbReference type="EMBL" id="UQC86666.1"/>
    </source>
</evidence>
<keyword evidence="4" id="KW-1185">Reference proteome</keyword>
<evidence type="ECO:0000256" key="1">
    <source>
        <dbReference type="SAM" id="MobiDB-lite"/>
    </source>
</evidence>
<gene>
    <name evidence="3" type="ORF">CLUP02_12168</name>
</gene>
<organism evidence="3 4">
    <name type="scientific">Colletotrichum lupini</name>
    <dbReference type="NCBI Taxonomy" id="145971"/>
    <lineage>
        <taxon>Eukaryota</taxon>
        <taxon>Fungi</taxon>
        <taxon>Dikarya</taxon>
        <taxon>Ascomycota</taxon>
        <taxon>Pezizomycotina</taxon>
        <taxon>Sordariomycetes</taxon>
        <taxon>Hypocreomycetidae</taxon>
        <taxon>Glomerellales</taxon>
        <taxon>Glomerellaceae</taxon>
        <taxon>Colletotrichum</taxon>
        <taxon>Colletotrichum acutatum species complex</taxon>
    </lineage>
</organism>
<evidence type="ECO:0000256" key="2">
    <source>
        <dbReference type="SAM" id="SignalP"/>
    </source>
</evidence>
<keyword evidence="2" id="KW-0732">Signal</keyword>
<accession>A0A9Q8T1T3</accession>
<feature type="region of interest" description="Disordered" evidence="1">
    <location>
        <begin position="73"/>
        <end position="104"/>
    </location>
</feature>
<evidence type="ECO:0000313" key="4">
    <source>
        <dbReference type="Proteomes" id="UP000830671"/>
    </source>
</evidence>
<reference evidence="3" key="1">
    <citation type="journal article" date="2021" name="Mol. Plant Microbe Interact.">
        <title>Complete Genome Sequence of the Plant-Pathogenic Fungus Colletotrichum lupini.</title>
        <authorList>
            <person name="Baroncelli R."/>
            <person name="Pensec F."/>
            <person name="Da Lio D."/>
            <person name="Boufleur T."/>
            <person name="Vicente I."/>
            <person name="Sarrocco S."/>
            <person name="Picot A."/>
            <person name="Baraldi E."/>
            <person name="Sukno S."/>
            <person name="Thon M."/>
            <person name="Le Floch G."/>
        </authorList>
    </citation>
    <scope>NUCLEOTIDE SEQUENCE</scope>
    <source>
        <strain evidence="3">IMI 504893</strain>
    </source>
</reference>
<dbReference type="GeneID" id="73346142"/>
<dbReference type="EMBL" id="CP019478">
    <property type="protein sequence ID" value="UQC86666.1"/>
    <property type="molecule type" value="Genomic_DNA"/>
</dbReference>
<feature type="compositionally biased region" description="Polar residues" evidence="1">
    <location>
        <begin position="75"/>
        <end position="98"/>
    </location>
</feature>
<dbReference type="RefSeq" id="XP_049148277.1">
    <property type="nucleotide sequence ID" value="XM_049291132.1"/>
</dbReference>
<protein>
    <submittedName>
        <fullName evidence="3">Uncharacterized protein</fullName>
    </submittedName>
</protein>
<feature type="signal peptide" evidence="2">
    <location>
        <begin position="1"/>
        <end position="18"/>
    </location>
</feature>